<dbReference type="RefSeq" id="WP_102244077.1">
    <property type="nucleotide sequence ID" value="NZ_CP025704.1"/>
</dbReference>
<dbReference type="InterPro" id="IPR015946">
    <property type="entry name" value="KH_dom-like_a/b"/>
</dbReference>
<gene>
    <name evidence="1" type="ORF">C0V70_11880</name>
</gene>
<keyword evidence="2" id="KW-1185">Reference proteome</keyword>
<accession>A0A2K9NTD4</accession>
<organism evidence="1 2">
    <name type="scientific">Bacteriovorax stolpii</name>
    <name type="common">Bdellovibrio stolpii</name>
    <dbReference type="NCBI Taxonomy" id="960"/>
    <lineage>
        <taxon>Bacteria</taxon>
        <taxon>Pseudomonadati</taxon>
        <taxon>Bdellovibrionota</taxon>
        <taxon>Bacteriovoracia</taxon>
        <taxon>Bacteriovoracales</taxon>
        <taxon>Bacteriovoracaceae</taxon>
        <taxon>Bacteriovorax</taxon>
    </lineage>
</organism>
<proteinExistence type="predicted"/>
<evidence type="ECO:0000313" key="1">
    <source>
        <dbReference type="EMBL" id="AUN98786.1"/>
    </source>
</evidence>
<dbReference type="InterPro" id="IPR036102">
    <property type="entry name" value="OsmC/Ohrsf"/>
</dbReference>
<dbReference type="AlphaFoldDB" id="A0A2K9NTD4"/>
<name>A0A2K9NTD4_BACTC</name>
<protein>
    <submittedName>
        <fullName evidence="1">Osmotically inducible protein OsmC</fullName>
    </submittedName>
</protein>
<dbReference type="PANTHER" id="PTHR39624">
    <property type="entry name" value="PROTEIN INVOLVED IN RIMO-MEDIATED BETA-METHYLTHIOLATION OF RIBOSOMAL PROTEIN S12 YCAO"/>
    <property type="match status" value="1"/>
</dbReference>
<dbReference type="PANTHER" id="PTHR39624:SF2">
    <property type="entry name" value="OSMC-LIKE PROTEIN"/>
    <property type="match status" value="1"/>
</dbReference>
<dbReference type="InterPro" id="IPR003718">
    <property type="entry name" value="OsmC/Ohr_fam"/>
</dbReference>
<dbReference type="SUPFAM" id="SSF82784">
    <property type="entry name" value="OsmC-like"/>
    <property type="match status" value="1"/>
</dbReference>
<reference evidence="1 2" key="1">
    <citation type="submission" date="2018-01" db="EMBL/GenBank/DDBJ databases">
        <title>Complete genome sequence of Bacteriovorax stolpii DSM12778.</title>
        <authorList>
            <person name="Tang B."/>
            <person name="Chang J."/>
        </authorList>
    </citation>
    <scope>NUCLEOTIDE SEQUENCE [LARGE SCALE GENOMIC DNA]</scope>
    <source>
        <strain evidence="1 2">DSM 12778</strain>
    </source>
</reference>
<dbReference type="Proteomes" id="UP000235584">
    <property type="component" value="Chromosome"/>
</dbReference>
<dbReference type="Pfam" id="PF02566">
    <property type="entry name" value="OsmC"/>
    <property type="match status" value="1"/>
</dbReference>
<dbReference type="KEGG" id="bsto:C0V70_11880"/>
<sequence length="125" mass="13682">MITGVRKEDLVAQITARGHEIISGLPATLGGKDEGPTPHEIFEASLSACTILTVQMYAKRKGIKLESANVDVKIVKEGPESVLTREISFVGDLSEEERARLAEIAEKCPIHKLMESQIKIETVIK</sequence>
<dbReference type="Gene3D" id="3.30.300.20">
    <property type="match status" value="1"/>
</dbReference>
<dbReference type="EMBL" id="CP025704">
    <property type="protein sequence ID" value="AUN98786.1"/>
    <property type="molecule type" value="Genomic_DNA"/>
</dbReference>
<evidence type="ECO:0000313" key="2">
    <source>
        <dbReference type="Proteomes" id="UP000235584"/>
    </source>
</evidence>